<dbReference type="GO" id="GO:0016810">
    <property type="term" value="F:hydrolase activity, acting on carbon-nitrogen (but not peptide) bonds"/>
    <property type="evidence" value="ECO:0007669"/>
    <property type="project" value="InterPro"/>
</dbReference>
<gene>
    <name evidence="2" type="ORF">I303_06682</name>
    <name evidence="3" type="ORF">I303_107279</name>
</gene>
<evidence type="ECO:0000259" key="1">
    <source>
        <dbReference type="Pfam" id="PF01979"/>
    </source>
</evidence>
<evidence type="ECO:0000313" key="4">
    <source>
        <dbReference type="Proteomes" id="UP000078595"/>
    </source>
</evidence>
<dbReference type="SUPFAM" id="SSF51338">
    <property type="entry name" value="Composite domain of metallo-dependent hydrolases"/>
    <property type="match status" value="1"/>
</dbReference>
<accession>A0A1A5ZZ84</accession>
<dbReference type="Proteomes" id="UP000078595">
    <property type="component" value="Chromosome 9"/>
</dbReference>
<dbReference type="InterPro" id="IPR057744">
    <property type="entry name" value="OTAase-like"/>
</dbReference>
<dbReference type="KEGG" id="kdj:28970381"/>
<dbReference type="PANTHER" id="PTHR43135:SF3">
    <property type="entry name" value="ALPHA-D-RIBOSE 1-METHYLPHOSPHONATE 5-TRIPHOSPHATE DIPHOSPHATASE"/>
    <property type="match status" value="1"/>
</dbReference>
<evidence type="ECO:0000313" key="3">
    <source>
        <dbReference type="EMBL" id="WWC64668.1"/>
    </source>
</evidence>
<dbReference type="InterPro" id="IPR032466">
    <property type="entry name" value="Metal_Hydrolase"/>
</dbReference>
<dbReference type="STRING" id="1296121.A0A1A5ZZ84"/>
<feature type="domain" description="Amidohydrolase-related" evidence="1">
    <location>
        <begin position="58"/>
        <end position="408"/>
    </location>
</feature>
<dbReference type="Pfam" id="PF01979">
    <property type="entry name" value="Amidohydro_1"/>
    <property type="match status" value="1"/>
</dbReference>
<evidence type="ECO:0000313" key="2">
    <source>
        <dbReference type="EMBL" id="OBR83123.1"/>
    </source>
</evidence>
<dbReference type="EMBL" id="KI894034">
    <property type="protein sequence ID" value="OBR83123.1"/>
    <property type="molecule type" value="Genomic_DNA"/>
</dbReference>
<reference evidence="3" key="2">
    <citation type="submission" date="2013-07" db="EMBL/GenBank/DDBJ databases">
        <authorList>
            <consortium name="The Broad Institute Genome Sequencing Platform"/>
            <person name="Cuomo C."/>
            <person name="Litvintseva A."/>
            <person name="Chen Y."/>
            <person name="Heitman J."/>
            <person name="Sun S."/>
            <person name="Springer D."/>
            <person name="Dromer F."/>
            <person name="Young S.K."/>
            <person name="Zeng Q."/>
            <person name="Gargeya S."/>
            <person name="Fitzgerald M."/>
            <person name="Abouelleil A."/>
            <person name="Alvarado L."/>
            <person name="Berlin A.M."/>
            <person name="Chapman S.B."/>
            <person name="Dewar J."/>
            <person name="Goldberg J."/>
            <person name="Griggs A."/>
            <person name="Gujja S."/>
            <person name="Hansen M."/>
            <person name="Howarth C."/>
            <person name="Imamovic A."/>
            <person name="Larimer J."/>
            <person name="McCowan C."/>
            <person name="Murphy C."/>
            <person name="Pearson M."/>
            <person name="Priest M."/>
            <person name="Roberts A."/>
            <person name="Saif S."/>
            <person name="Shea T."/>
            <person name="Sykes S."/>
            <person name="Wortman J."/>
            <person name="Nusbaum C."/>
            <person name="Birren B."/>
        </authorList>
    </citation>
    <scope>NUCLEOTIDE SEQUENCE</scope>
    <source>
        <strain evidence="3">CBS 10117</strain>
    </source>
</reference>
<organism evidence="2">
    <name type="scientific">Kwoniella dejecticola CBS 10117</name>
    <dbReference type="NCBI Taxonomy" id="1296121"/>
    <lineage>
        <taxon>Eukaryota</taxon>
        <taxon>Fungi</taxon>
        <taxon>Dikarya</taxon>
        <taxon>Basidiomycota</taxon>
        <taxon>Agaricomycotina</taxon>
        <taxon>Tremellomycetes</taxon>
        <taxon>Tremellales</taxon>
        <taxon>Cryptococcaceae</taxon>
        <taxon>Kwoniella</taxon>
    </lineage>
</organism>
<dbReference type="InterPro" id="IPR011059">
    <property type="entry name" value="Metal-dep_hydrolase_composite"/>
</dbReference>
<dbReference type="CDD" id="cd01299">
    <property type="entry name" value="Met_dep_hydrolase_A"/>
    <property type="match status" value="1"/>
</dbReference>
<dbReference type="SUPFAM" id="SSF51556">
    <property type="entry name" value="Metallo-dependent hydrolases"/>
    <property type="match status" value="1"/>
</dbReference>
<reference evidence="3" key="3">
    <citation type="submission" date="2024-02" db="EMBL/GenBank/DDBJ databases">
        <title>Comparative genomics of Cryptococcus and Kwoniella reveals pathogenesis evolution and contrasting modes of karyotype evolution via chromosome fusion or intercentromeric recombination.</title>
        <authorList>
            <person name="Coelho M.A."/>
            <person name="David-Palma M."/>
            <person name="Shea T."/>
            <person name="Bowers K."/>
            <person name="McGinley-Smith S."/>
            <person name="Mohammad A.W."/>
            <person name="Gnirke A."/>
            <person name="Yurkov A.M."/>
            <person name="Nowrousian M."/>
            <person name="Sun S."/>
            <person name="Cuomo C.A."/>
            <person name="Heitman J."/>
        </authorList>
    </citation>
    <scope>NUCLEOTIDE SEQUENCE</scope>
    <source>
        <strain evidence="3">CBS 10117</strain>
    </source>
</reference>
<dbReference type="PANTHER" id="PTHR43135">
    <property type="entry name" value="ALPHA-D-RIBOSE 1-METHYLPHOSPHONATE 5-TRIPHOSPHATE DIPHOSPHATASE"/>
    <property type="match status" value="1"/>
</dbReference>
<dbReference type="InterPro" id="IPR051781">
    <property type="entry name" value="Metallo-dep_Hydrolase"/>
</dbReference>
<reference evidence="2" key="1">
    <citation type="submission" date="2013-07" db="EMBL/GenBank/DDBJ databases">
        <title>The Genome Sequence of Cryptococcus dejecticola CBS10117.</title>
        <authorList>
            <consortium name="The Broad Institute Genome Sequencing Platform"/>
            <person name="Cuomo C."/>
            <person name="Litvintseva A."/>
            <person name="Chen Y."/>
            <person name="Heitman J."/>
            <person name="Sun S."/>
            <person name="Springer D."/>
            <person name="Dromer F."/>
            <person name="Young S.K."/>
            <person name="Zeng Q."/>
            <person name="Gargeya S."/>
            <person name="Fitzgerald M."/>
            <person name="Abouelleil A."/>
            <person name="Alvarado L."/>
            <person name="Berlin A.M."/>
            <person name="Chapman S.B."/>
            <person name="Dewar J."/>
            <person name="Goldberg J."/>
            <person name="Griggs A."/>
            <person name="Gujja S."/>
            <person name="Hansen M."/>
            <person name="Howarth C."/>
            <person name="Imamovic A."/>
            <person name="Larimer J."/>
            <person name="McCowan C."/>
            <person name="Murphy C."/>
            <person name="Pearson M."/>
            <person name="Priest M."/>
            <person name="Roberts A."/>
            <person name="Saif S."/>
            <person name="Shea T."/>
            <person name="Sykes S."/>
            <person name="Wortman J."/>
            <person name="Nusbaum C."/>
            <person name="Birren B."/>
        </authorList>
    </citation>
    <scope>NUCLEOTIDE SEQUENCE [LARGE SCALE GENOMIC DNA]</scope>
    <source>
        <strain evidence="2">CBS 10117</strain>
    </source>
</reference>
<dbReference type="AlphaFoldDB" id="A0A1A5ZZ84"/>
<dbReference type="Gene3D" id="3.20.20.140">
    <property type="entry name" value="Metal-dependent hydrolases"/>
    <property type="match status" value="1"/>
</dbReference>
<protein>
    <recommendedName>
        <fullName evidence="1">Amidohydrolase-related domain-containing protein</fullName>
    </recommendedName>
</protein>
<dbReference type="InterPro" id="IPR006680">
    <property type="entry name" value="Amidohydro-rel"/>
</dbReference>
<dbReference type="EMBL" id="CP144538">
    <property type="protein sequence ID" value="WWC64668.1"/>
    <property type="molecule type" value="Genomic_DNA"/>
</dbReference>
<dbReference type="OrthoDB" id="5595695at2759"/>
<sequence length="448" mass="49577">MSEYTVHTSTLFDPKRLAWLENVSITVNKINGLIVKVTERKGKDTEVKDGDIDLRGKVVLPGLVDAHTHIFLHAYAENPSVNQKRDESFVERIIRATNHCRIALLSGYTTYRDLGSESMKEADANVRDAINRGLMPGPRLFVATRVIASTLAYEPRNENHIGGTCMPAGCDSADGPDELRKAVRRRIGYGADLIKVYADYRRRIMRFPPKQQHPYVTEINILPDDPNPDHNVFSDEELRAIVEEARMAKAPCVAHAHTEEGVIASCKAGVDCIEHASRVGDAGLKAMLDGDVMMCPTLSVVEFMHVKHFPEILKTVKKAFDMGIRIAAGGDTGTFPHGEGVREIELLIQAGLPLEEAIKSATLRGWESCGGDLCGRRFGWFEEGCAADIIALDSDPRTDKNAFRKVDFVMKDATVWKQAGQGQGMLEIGTPQRGNYLTKFGLDAEQSW</sequence>
<keyword evidence="4" id="KW-1185">Reference proteome</keyword>
<name>A0A1A5ZZ84_9TREE</name>
<dbReference type="VEuPathDB" id="FungiDB:I303_06682"/>
<dbReference type="RefSeq" id="XP_018260965.1">
    <property type="nucleotide sequence ID" value="XM_018409962.1"/>
</dbReference>
<dbReference type="GeneID" id="28970381"/>
<proteinExistence type="predicted"/>
<dbReference type="Gene3D" id="2.30.40.10">
    <property type="entry name" value="Urease, subunit C, domain 1"/>
    <property type="match status" value="1"/>
</dbReference>